<dbReference type="AlphaFoldDB" id="A0A8C4Z3N6"/>
<dbReference type="KEGG" id="gmh:115559206"/>
<gene>
    <name evidence="2" type="primary">LOC115559206</name>
</gene>
<reference evidence="2" key="2">
    <citation type="submission" date="2025-09" db="UniProtKB">
        <authorList>
            <consortium name="Ensembl"/>
        </authorList>
    </citation>
    <scope>IDENTIFICATION</scope>
</reference>
<evidence type="ECO:0000313" key="2">
    <source>
        <dbReference type="Ensembl" id="ENSGMOP00000005630.2"/>
    </source>
</evidence>
<comment type="similarity">
    <text evidence="1">Belongs to the cornifelin family.</text>
</comment>
<organism evidence="2 3">
    <name type="scientific">Gadus morhua</name>
    <name type="common">Atlantic cod</name>
    <dbReference type="NCBI Taxonomy" id="8049"/>
    <lineage>
        <taxon>Eukaryota</taxon>
        <taxon>Metazoa</taxon>
        <taxon>Chordata</taxon>
        <taxon>Craniata</taxon>
        <taxon>Vertebrata</taxon>
        <taxon>Euteleostomi</taxon>
        <taxon>Actinopterygii</taxon>
        <taxon>Neopterygii</taxon>
        <taxon>Teleostei</taxon>
        <taxon>Neoteleostei</taxon>
        <taxon>Acanthomorphata</taxon>
        <taxon>Zeiogadaria</taxon>
        <taxon>Gadariae</taxon>
        <taxon>Gadiformes</taxon>
        <taxon>Gadoidei</taxon>
        <taxon>Gadidae</taxon>
        <taxon>Gadus</taxon>
    </lineage>
</organism>
<dbReference type="GeneTree" id="ENSGT00940000157329"/>
<proteinExistence type="inferred from homology"/>
<dbReference type="InterPro" id="IPR006461">
    <property type="entry name" value="PLAC_motif_containing"/>
</dbReference>
<dbReference type="RefSeq" id="XP_030233843.1">
    <property type="nucleotide sequence ID" value="XM_030377983.1"/>
</dbReference>
<reference evidence="2" key="1">
    <citation type="submission" date="2025-08" db="UniProtKB">
        <authorList>
            <consortium name="Ensembl"/>
        </authorList>
    </citation>
    <scope>IDENTIFICATION</scope>
</reference>
<dbReference type="Proteomes" id="UP000694546">
    <property type="component" value="Chromosome 14"/>
</dbReference>
<accession>A0A8C4Z3N6</accession>
<dbReference type="PANTHER" id="PTHR15907">
    <property type="entry name" value="DUF614 FAMILY PROTEIN-RELATED"/>
    <property type="match status" value="1"/>
</dbReference>
<keyword evidence="3" id="KW-1185">Reference proteome</keyword>
<dbReference type="OMA" id="YLATLCC"/>
<dbReference type="Ensembl" id="ENSGMOT00000005796.2">
    <property type="protein sequence ID" value="ENSGMOP00000005630.2"/>
    <property type="gene ID" value="ENSGMOG00000005320.2"/>
</dbReference>
<evidence type="ECO:0000313" key="3">
    <source>
        <dbReference type="Proteomes" id="UP000694546"/>
    </source>
</evidence>
<dbReference type="OrthoDB" id="1045822at2759"/>
<dbReference type="NCBIfam" id="TIGR01571">
    <property type="entry name" value="A_thal_Cys_rich"/>
    <property type="match status" value="1"/>
</dbReference>
<sequence>MPVTKQPSAFAPSDFQTGLYSICDDCSTFCYGLCCFPCLACSIASDMDECCLCGCCPALRGVYRTKYNIRGSLCKDYIAYVFCGACAICQLKRDIDTRKDQGVF</sequence>
<dbReference type="GeneID" id="115559206"/>
<evidence type="ECO:0000256" key="1">
    <source>
        <dbReference type="ARBA" id="ARBA00009024"/>
    </source>
</evidence>
<name>A0A8C4Z3N6_GADMO</name>
<protein>
    <submittedName>
        <fullName evidence="2">Placenta-specific gene 8 protein-like</fullName>
    </submittedName>
</protein>